<reference evidence="8 9" key="1">
    <citation type="submission" date="2023-06" db="EMBL/GenBank/DDBJ databases">
        <title>Black Yeasts Isolated from many extreme environments.</title>
        <authorList>
            <person name="Coleine C."/>
            <person name="Stajich J.E."/>
            <person name="Selbmann L."/>
        </authorList>
    </citation>
    <scope>NUCLEOTIDE SEQUENCE [LARGE SCALE GENOMIC DNA]</scope>
    <source>
        <strain evidence="8 9">CCFEE 5887</strain>
    </source>
</reference>
<dbReference type="PANTHER" id="PTHR19316:SF18">
    <property type="entry name" value="HSP70-BINDING PROTEIN 1"/>
    <property type="match status" value="1"/>
</dbReference>
<dbReference type="Proteomes" id="UP001345827">
    <property type="component" value="Unassembled WGS sequence"/>
</dbReference>
<organism evidence="8 9">
    <name type="scientific">Vermiconidia calcicola</name>
    <dbReference type="NCBI Taxonomy" id="1690605"/>
    <lineage>
        <taxon>Eukaryota</taxon>
        <taxon>Fungi</taxon>
        <taxon>Dikarya</taxon>
        <taxon>Ascomycota</taxon>
        <taxon>Pezizomycotina</taxon>
        <taxon>Dothideomycetes</taxon>
        <taxon>Dothideomycetidae</taxon>
        <taxon>Mycosphaerellales</taxon>
        <taxon>Extremaceae</taxon>
        <taxon>Vermiconidia</taxon>
    </lineage>
</organism>
<evidence type="ECO:0000256" key="6">
    <source>
        <dbReference type="ARBA" id="ARBA00024912"/>
    </source>
</evidence>
<dbReference type="AlphaFoldDB" id="A0AAV9QN20"/>
<dbReference type="GO" id="GO:0005783">
    <property type="term" value="C:endoplasmic reticulum"/>
    <property type="evidence" value="ECO:0007669"/>
    <property type="project" value="TreeGrafter"/>
</dbReference>
<keyword evidence="5" id="KW-0810">Translation regulation</keyword>
<comment type="function">
    <text evidence="6">Functions as a nucleotide exchange factor (NEF) for Hsp70 chaperones which accelerates the release of ADP. Required for fully efficient Hsp70-mediated folding of proteins.</text>
</comment>
<comment type="subcellular location">
    <subcellularLocation>
        <location evidence="1">Cytoplasm</location>
    </subcellularLocation>
</comment>
<dbReference type="PANTHER" id="PTHR19316">
    <property type="entry name" value="PROTEIN FOLDING REGULATOR"/>
    <property type="match status" value="1"/>
</dbReference>
<sequence>MAGYTQRKATVSTFSHAHVMSQSQVNGEDGHDGGNCIAGVAPVSVLLVEVILEDGDEIINLAAQLQSTLSILYERAAYATTAYSSRTTFCLRKCLVTATVAARSVKNITYTLQTHSVDQTNNNPPKMDPGLNSLLQWGIENSEAGGAQDQPVREPKGLSSDALRALMGGPSDADLMKEAMSIIVSSDPEVTHESKMTAFDNFEQLVESIDNANNMEPLGLWTPMLSLLDSEVADIRRMAAWCLGTAVQNNVKAQERLLAINGINKLCQVALDDVDQKVRRKAVYALSSGIRNYQPAMNEAVKQLPKEIVGPDQVSAADMDVIDAIMGKLRDKE</sequence>
<evidence type="ECO:0000313" key="9">
    <source>
        <dbReference type="Proteomes" id="UP001345827"/>
    </source>
</evidence>
<dbReference type="Pfam" id="PF08609">
    <property type="entry name" value="Fes1"/>
    <property type="match status" value="1"/>
</dbReference>
<evidence type="ECO:0000256" key="1">
    <source>
        <dbReference type="ARBA" id="ARBA00004496"/>
    </source>
</evidence>
<evidence type="ECO:0000313" key="8">
    <source>
        <dbReference type="EMBL" id="KAK5545540.1"/>
    </source>
</evidence>
<comment type="similarity">
    <text evidence="2">Belongs to the FES1 family.</text>
</comment>
<proteinExistence type="inferred from homology"/>
<keyword evidence="9" id="KW-1185">Reference proteome</keyword>
<evidence type="ECO:0000259" key="7">
    <source>
        <dbReference type="Pfam" id="PF08609"/>
    </source>
</evidence>
<dbReference type="SUPFAM" id="SSF48371">
    <property type="entry name" value="ARM repeat"/>
    <property type="match status" value="1"/>
</dbReference>
<dbReference type="GO" id="GO:0000774">
    <property type="term" value="F:adenyl-nucleotide exchange factor activity"/>
    <property type="evidence" value="ECO:0007669"/>
    <property type="project" value="TreeGrafter"/>
</dbReference>
<dbReference type="GO" id="GO:0006417">
    <property type="term" value="P:regulation of translation"/>
    <property type="evidence" value="ECO:0007669"/>
    <property type="project" value="UniProtKB-KW"/>
</dbReference>
<protein>
    <submittedName>
        <fullName evidence="8">Hsp70 nucleotide exchange factor fes1</fullName>
    </submittedName>
</protein>
<dbReference type="InterPro" id="IPR050693">
    <property type="entry name" value="Hsp70_NEF-Inhibitors"/>
</dbReference>
<name>A0AAV9QN20_9PEZI</name>
<dbReference type="InterPro" id="IPR013918">
    <property type="entry name" value="Nucleotide_exch_fac_Fes1"/>
</dbReference>
<evidence type="ECO:0000256" key="4">
    <source>
        <dbReference type="ARBA" id="ARBA00022737"/>
    </source>
</evidence>
<feature type="domain" description="Nucleotide exchange factor Fes1" evidence="7">
    <location>
        <begin position="131"/>
        <end position="215"/>
    </location>
</feature>
<dbReference type="Gene3D" id="1.25.10.10">
    <property type="entry name" value="Leucine-rich Repeat Variant"/>
    <property type="match status" value="1"/>
</dbReference>
<dbReference type="InterPro" id="IPR011989">
    <property type="entry name" value="ARM-like"/>
</dbReference>
<dbReference type="FunFam" id="1.25.10.10:FF:000434">
    <property type="entry name" value="Hsp70 nucleotide exchange factor fes1"/>
    <property type="match status" value="1"/>
</dbReference>
<keyword evidence="3" id="KW-0963">Cytoplasm</keyword>
<dbReference type="EMBL" id="JAXLQG010000001">
    <property type="protein sequence ID" value="KAK5545540.1"/>
    <property type="molecule type" value="Genomic_DNA"/>
</dbReference>
<dbReference type="InterPro" id="IPR016024">
    <property type="entry name" value="ARM-type_fold"/>
</dbReference>
<evidence type="ECO:0000256" key="2">
    <source>
        <dbReference type="ARBA" id="ARBA00011045"/>
    </source>
</evidence>
<evidence type="ECO:0000256" key="3">
    <source>
        <dbReference type="ARBA" id="ARBA00022490"/>
    </source>
</evidence>
<evidence type="ECO:0000256" key="5">
    <source>
        <dbReference type="ARBA" id="ARBA00022845"/>
    </source>
</evidence>
<keyword evidence="4" id="KW-0677">Repeat</keyword>
<comment type="caution">
    <text evidence="8">The sequence shown here is derived from an EMBL/GenBank/DDBJ whole genome shotgun (WGS) entry which is preliminary data.</text>
</comment>
<accession>A0AAV9QN20</accession>
<gene>
    <name evidence="8" type="primary">FES1</name>
    <name evidence="8" type="ORF">LTR25_000547</name>
</gene>